<dbReference type="RefSeq" id="WP_220220429.1">
    <property type="nucleotide sequence ID" value="NZ_CP048268.1"/>
</dbReference>
<dbReference type="Proteomes" id="UP000826550">
    <property type="component" value="Chromosome"/>
</dbReference>
<proteinExistence type="predicted"/>
<evidence type="ECO:0000313" key="2">
    <source>
        <dbReference type="Proteomes" id="UP000826550"/>
    </source>
</evidence>
<evidence type="ECO:0008006" key="3">
    <source>
        <dbReference type="Google" id="ProtNLM"/>
    </source>
</evidence>
<accession>A0ABX8W366</accession>
<evidence type="ECO:0000313" key="1">
    <source>
        <dbReference type="EMBL" id="QYN51922.1"/>
    </source>
</evidence>
<protein>
    <recommendedName>
        <fullName evidence="3">Transcriptional regulator</fullName>
    </recommendedName>
</protein>
<gene>
    <name evidence="1" type="ORF">GYM71_00115</name>
</gene>
<dbReference type="EMBL" id="CP048268">
    <property type="protein sequence ID" value="QYN51922.1"/>
    <property type="molecule type" value="Genomic_DNA"/>
</dbReference>
<organism evidence="1 2">
    <name type="scientific">Lactobacillus panisapium</name>
    <dbReference type="NCBI Taxonomy" id="2012495"/>
    <lineage>
        <taxon>Bacteria</taxon>
        <taxon>Bacillati</taxon>
        <taxon>Bacillota</taxon>
        <taxon>Bacilli</taxon>
        <taxon>Lactobacillales</taxon>
        <taxon>Lactobacillaceae</taxon>
        <taxon>Lactobacillus</taxon>
    </lineage>
</organism>
<sequence>MTKSKQCIIDCPNELPRFISNYIKSNSLSQNDLAEQINKEIQKITGDKNLTLISIPKDYLAPSKPKLSANSAIKKWYKKNPPTRPADYRIRLALSRILGITYLETFFITHQQILDYTMEVVYRLALLFSRVAIRSTEIPLLLNRYNIAAYLAGDKEAKNYWNLNELIQQLTITYEDVQEYSILNEKRNKGDKSIDISFSEQPKTFLLFSLENMYVIDEKSTKVPHGAYEMLMTISSELNSLLLLFQAMILKSKNDTSSSFNSNFIWNYFKIKLIVTNNNEALTVCTVAIDLIIQWLKELDNHYIKLLEKLGIMPELRLSNMLEKQFISNDTLHL</sequence>
<reference evidence="1 2" key="1">
    <citation type="submission" date="2020-01" db="EMBL/GenBank/DDBJ databases">
        <title>Vast differences in strain-level diversity in the gut microbiota of two closely related honey bee species.</title>
        <authorList>
            <person name="Ellegaard K.M."/>
            <person name="Suenami S."/>
            <person name="Miyazaki R."/>
            <person name="Engel P."/>
        </authorList>
    </citation>
    <scope>NUCLEOTIDE SEQUENCE [LARGE SCALE GENOMIC DNA]</scope>
    <source>
        <strain evidence="1 2">ESL0416</strain>
    </source>
</reference>
<keyword evidence="2" id="KW-1185">Reference proteome</keyword>
<name>A0ABX8W366_9LACO</name>